<evidence type="ECO:0000256" key="5">
    <source>
        <dbReference type="ARBA" id="ARBA00023204"/>
    </source>
</evidence>
<comment type="similarity">
    <text evidence="2">Belongs to the CENP-X/MHF2 family.</text>
</comment>
<comment type="caution">
    <text evidence="7">The sequence shown here is derived from an EMBL/GenBank/DDBJ whole genome shotgun (WGS) entry which is preliminary data.</text>
</comment>
<keyword evidence="4" id="KW-0238">DNA-binding</keyword>
<dbReference type="PANTHER" id="PTHR28680:SF1">
    <property type="entry name" value="CENTROMERE PROTEIN X"/>
    <property type="match status" value="1"/>
</dbReference>
<dbReference type="Proteomes" id="UP000237347">
    <property type="component" value="Unassembled WGS sequence"/>
</dbReference>
<comment type="subcellular location">
    <subcellularLocation>
        <location evidence="1">Nucleus</location>
    </subcellularLocation>
</comment>
<evidence type="ECO:0000256" key="6">
    <source>
        <dbReference type="ARBA" id="ARBA00023242"/>
    </source>
</evidence>
<dbReference type="AlphaFoldDB" id="A0AAW0LQF8"/>
<sequence>MNIMDLMVVKMRQNVHGWSWNFKEESPNIRNLVLLLHSIDEAFSFFLKVELVLCFIFMFLDAANGKAIKLSCELLQIFITEAMQRAATIAEAEGASKIEAIHLERILPQLLLDF</sequence>
<evidence type="ECO:0000256" key="1">
    <source>
        <dbReference type="ARBA" id="ARBA00004123"/>
    </source>
</evidence>
<keyword evidence="3" id="KW-0227">DNA damage</keyword>
<accession>A0AAW0LQF8</accession>
<dbReference type="EMBL" id="PKMF04000065">
    <property type="protein sequence ID" value="KAK7853411.1"/>
    <property type="molecule type" value="Genomic_DNA"/>
</dbReference>
<reference evidence="7 8" key="1">
    <citation type="journal article" date="2018" name="Sci. Data">
        <title>The draft genome sequence of cork oak.</title>
        <authorList>
            <person name="Ramos A.M."/>
            <person name="Usie A."/>
            <person name="Barbosa P."/>
            <person name="Barros P.M."/>
            <person name="Capote T."/>
            <person name="Chaves I."/>
            <person name="Simoes F."/>
            <person name="Abreu I."/>
            <person name="Carrasquinho I."/>
            <person name="Faro C."/>
            <person name="Guimaraes J.B."/>
            <person name="Mendonca D."/>
            <person name="Nobrega F."/>
            <person name="Rodrigues L."/>
            <person name="Saibo N.J.M."/>
            <person name="Varela M.C."/>
            <person name="Egas C."/>
            <person name="Matos J."/>
            <person name="Miguel C.M."/>
            <person name="Oliveira M.M."/>
            <person name="Ricardo C.P."/>
            <person name="Goncalves S."/>
        </authorList>
    </citation>
    <scope>NUCLEOTIDE SEQUENCE [LARGE SCALE GENOMIC DNA]</scope>
    <source>
        <strain evidence="8">cv. HL8</strain>
    </source>
</reference>
<keyword evidence="5" id="KW-0234">DNA repair</keyword>
<dbReference type="GO" id="GO:0003677">
    <property type="term" value="F:DNA binding"/>
    <property type="evidence" value="ECO:0007669"/>
    <property type="project" value="UniProtKB-KW"/>
</dbReference>
<dbReference type="GO" id="GO:0051382">
    <property type="term" value="P:kinetochore assembly"/>
    <property type="evidence" value="ECO:0007669"/>
    <property type="project" value="InterPro"/>
</dbReference>
<dbReference type="Pfam" id="PF09415">
    <property type="entry name" value="CENP-X"/>
    <property type="match status" value="1"/>
</dbReference>
<evidence type="ECO:0000256" key="2">
    <source>
        <dbReference type="ARBA" id="ARBA00009359"/>
    </source>
</evidence>
<evidence type="ECO:0000313" key="8">
    <source>
        <dbReference type="Proteomes" id="UP000237347"/>
    </source>
</evidence>
<dbReference type="InterPro" id="IPR018552">
    <property type="entry name" value="CENP-X"/>
</dbReference>
<protein>
    <submittedName>
        <fullName evidence="7">Protein mhf2 like protein</fullName>
    </submittedName>
</protein>
<name>A0AAW0LQF8_QUESU</name>
<evidence type="ECO:0000256" key="3">
    <source>
        <dbReference type="ARBA" id="ARBA00022763"/>
    </source>
</evidence>
<gene>
    <name evidence="7" type="primary">MHF2_1</name>
    <name evidence="7" type="ORF">CFP56_035853</name>
</gene>
<dbReference type="GO" id="GO:0031297">
    <property type="term" value="P:replication fork processing"/>
    <property type="evidence" value="ECO:0007669"/>
    <property type="project" value="TreeGrafter"/>
</dbReference>
<dbReference type="PANTHER" id="PTHR28680">
    <property type="entry name" value="CENTROMERE PROTEIN X"/>
    <property type="match status" value="1"/>
</dbReference>
<dbReference type="GO" id="GO:0006281">
    <property type="term" value="P:DNA repair"/>
    <property type="evidence" value="ECO:0007669"/>
    <property type="project" value="UniProtKB-KW"/>
</dbReference>
<organism evidence="7 8">
    <name type="scientific">Quercus suber</name>
    <name type="common">Cork oak</name>
    <dbReference type="NCBI Taxonomy" id="58331"/>
    <lineage>
        <taxon>Eukaryota</taxon>
        <taxon>Viridiplantae</taxon>
        <taxon>Streptophyta</taxon>
        <taxon>Embryophyta</taxon>
        <taxon>Tracheophyta</taxon>
        <taxon>Spermatophyta</taxon>
        <taxon>Magnoliopsida</taxon>
        <taxon>eudicotyledons</taxon>
        <taxon>Gunneridae</taxon>
        <taxon>Pentapetalae</taxon>
        <taxon>rosids</taxon>
        <taxon>fabids</taxon>
        <taxon>Fagales</taxon>
        <taxon>Fagaceae</taxon>
        <taxon>Quercus</taxon>
    </lineage>
</organism>
<keyword evidence="8" id="KW-1185">Reference proteome</keyword>
<dbReference type="Gene3D" id="6.10.130.30">
    <property type="match status" value="1"/>
</dbReference>
<keyword evidence="6" id="KW-0539">Nucleus</keyword>
<dbReference type="GO" id="GO:0000712">
    <property type="term" value="P:resolution of meiotic recombination intermediates"/>
    <property type="evidence" value="ECO:0007669"/>
    <property type="project" value="TreeGrafter"/>
</dbReference>
<dbReference type="GO" id="GO:0071821">
    <property type="term" value="C:FANCM-MHF complex"/>
    <property type="evidence" value="ECO:0007669"/>
    <property type="project" value="TreeGrafter"/>
</dbReference>
<evidence type="ECO:0000256" key="4">
    <source>
        <dbReference type="ARBA" id="ARBA00023125"/>
    </source>
</evidence>
<evidence type="ECO:0000313" key="7">
    <source>
        <dbReference type="EMBL" id="KAK7853411.1"/>
    </source>
</evidence>
<dbReference type="CDD" id="cd22921">
    <property type="entry name" value="HFD_CENP-X"/>
    <property type="match status" value="1"/>
</dbReference>
<proteinExistence type="inferred from homology"/>